<name>A0ABC8KR64_ERUVS</name>
<evidence type="ECO:0000313" key="3">
    <source>
        <dbReference type="Proteomes" id="UP001642260"/>
    </source>
</evidence>
<dbReference type="SUPFAM" id="SSF52954">
    <property type="entry name" value="Class II aaRS ABD-related"/>
    <property type="match status" value="1"/>
</dbReference>
<dbReference type="SUPFAM" id="SSF55681">
    <property type="entry name" value="Class II aaRS and biotin synthetases"/>
    <property type="match status" value="1"/>
</dbReference>
<protein>
    <recommendedName>
        <fullName evidence="1">Anticodon-binding domain-containing protein</fullName>
    </recommendedName>
</protein>
<dbReference type="PANTHER" id="PTHR43382:SF2">
    <property type="entry name" value="BIFUNCTIONAL GLUTAMATE_PROLINE--TRNA LIGASE"/>
    <property type="match status" value="1"/>
</dbReference>
<dbReference type="Gene3D" id="3.40.50.800">
    <property type="entry name" value="Anticodon-binding domain"/>
    <property type="match status" value="1"/>
</dbReference>
<proteinExistence type="predicted"/>
<gene>
    <name evidence="2" type="ORF">ERUC_LOCUS27488</name>
</gene>
<dbReference type="Gene3D" id="3.30.930.10">
    <property type="entry name" value="Bira Bifunctional Protein, Domain 2"/>
    <property type="match status" value="1"/>
</dbReference>
<dbReference type="InterPro" id="IPR036621">
    <property type="entry name" value="Anticodon-bd_dom_sf"/>
</dbReference>
<evidence type="ECO:0000259" key="1">
    <source>
        <dbReference type="Pfam" id="PF03129"/>
    </source>
</evidence>
<evidence type="ECO:0000313" key="2">
    <source>
        <dbReference type="EMBL" id="CAH8361732.1"/>
    </source>
</evidence>
<dbReference type="Proteomes" id="UP001642260">
    <property type="component" value="Unassembled WGS sequence"/>
</dbReference>
<comment type="caution">
    <text evidence="2">The sequence shown here is derived from an EMBL/GenBank/DDBJ whole genome shotgun (WGS) entry which is preliminary data.</text>
</comment>
<keyword evidence="3" id="KW-1185">Reference proteome</keyword>
<feature type="domain" description="Anticodon-binding" evidence="1">
    <location>
        <begin position="149"/>
        <end position="207"/>
    </location>
</feature>
<organism evidence="2 3">
    <name type="scientific">Eruca vesicaria subsp. sativa</name>
    <name type="common">Garden rocket</name>
    <name type="synonym">Eruca sativa</name>
    <dbReference type="NCBI Taxonomy" id="29727"/>
    <lineage>
        <taxon>Eukaryota</taxon>
        <taxon>Viridiplantae</taxon>
        <taxon>Streptophyta</taxon>
        <taxon>Embryophyta</taxon>
        <taxon>Tracheophyta</taxon>
        <taxon>Spermatophyta</taxon>
        <taxon>Magnoliopsida</taxon>
        <taxon>eudicotyledons</taxon>
        <taxon>Gunneridae</taxon>
        <taxon>Pentapetalae</taxon>
        <taxon>rosids</taxon>
        <taxon>malvids</taxon>
        <taxon>Brassicales</taxon>
        <taxon>Brassicaceae</taxon>
        <taxon>Brassiceae</taxon>
        <taxon>Eruca</taxon>
    </lineage>
</organism>
<reference evidence="2 3" key="1">
    <citation type="submission" date="2022-03" db="EMBL/GenBank/DDBJ databases">
        <authorList>
            <person name="Macdonald S."/>
            <person name="Ahmed S."/>
            <person name="Newling K."/>
        </authorList>
    </citation>
    <scope>NUCLEOTIDE SEQUENCE [LARGE SCALE GENOMIC DNA]</scope>
</reference>
<dbReference type="Pfam" id="PF03129">
    <property type="entry name" value="HGTP_anticodon"/>
    <property type="match status" value="1"/>
</dbReference>
<dbReference type="InterPro" id="IPR004154">
    <property type="entry name" value="Anticodon-bd"/>
</dbReference>
<accession>A0ABC8KR64</accession>
<dbReference type="InterPro" id="IPR004499">
    <property type="entry name" value="Pro-tRNA-ligase_IIa_arc-type"/>
</dbReference>
<dbReference type="AlphaFoldDB" id="A0ABC8KR64"/>
<sequence length="208" mass="23125">MKVKTCYIPLFLSPGVKENHIEGFASEVAWVTKFGKSDLEIPLAIRPSSETEGYTAFATKKEADDEAFIPNTGRGVVGATAHCLGTNFAEMSRINYEDEKEDKKNEKRKTKMVWQNSWSYCTCRTIGVMIMTHGDDKGLVHPPKVASVQVVVVPVPNDYANNTQRIYDACTATVSALCEAGIRAKEDLKDNYSPEWKYFKLGNKGCPS</sequence>
<dbReference type="InterPro" id="IPR045864">
    <property type="entry name" value="aa-tRNA-synth_II/BPL/LPL"/>
</dbReference>
<dbReference type="EMBL" id="CAKOAT010313377">
    <property type="protein sequence ID" value="CAH8361732.1"/>
    <property type="molecule type" value="Genomic_DNA"/>
</dbReference>
<dbReference type="PANTHER" id="PTHR43382">
    <property type="entry name" value="PROLYL-TRNA SYNTHETASE"/>
    <property type="match status" value="1"/>
</dbReference>